<organism evidence="1 2">
    <name type="scientific">Dovyalis caffra</name>
    <dbReference type="NCBI Taxonomy" id="77055"/>
    <lineage>
        <taxon>Eukaryota</taxon>
        <taxon>Viridiplantae</taxon>
        <taxon>Streptophyta</taxon>
        <taxon>Embryophyta</taxon>
        <taxon>Tracheophyta</taxon>
        <taxon>Spermatophyta</taxon>
        <taxon>Magnoliopsida</taxon>
        <taxon>eudicotyledons</taxon>
        <taxon>Gunneridae</taxon>
        <taxon>Pentapetalae</taxon>
        <taxon>rosids</taxon>
        <taxon>fabids</taxon>
        <taxon>Malpighiales</taxon>
        <taxon>Salicaceae</taxon>
        <taxon>Flacourtieae</taxon>
        <taxon>Dovyalis</taxon>
    </lineage>
</organism>
<evidence type="ECO:0000313" key="1">
    <source>
        <dbReference type="EMBL" id="CAK7342860.1"/>
    </source>
</evidence>
<sequence>CSSVAFVSNGSEKCLLEWASDLRSPSLENDFSSLRAHQVPATSPYAIRFSNQNDVNFNPPYPRAKGGNHTKPIA</sequence>
<comment type="caution">
    <text evidence="1">The sequence shown here is derived from an EMBL/GenBank/DDBJ whole genome shotgun (WGS) entry which is preliminary data.</text>
</comment>
<keyword evidence="2" id="KW-1185">Reference proteome</keyword>
<gene>
    <name evidence="1" type="ORF">DCAF_LOCUS17012</name>
</gene>
<dbReference type="Proteomes" id="UP001314170">
    <property type="component" value="Unassembled WGS sequence"/>
</dbReference>
<dbReference type="AlphaFoldDB" id="A0AAV1S209"/>
<reference evidence="1 2" key="1">
    <citation type="submission" date="2024-01" db="EMBL/GenBank/DDBJ databases">
        <authorList>
            <person name="Waweru B."/>
        </authorList>
    </citation>
    <scope>NUCLEOTIDE SEQUENCE [LARGE SCALE GENOMIC DNA]</scope>
</reference>
<proteinExistence type="predicted"/>
<evidence type="ECO:0000313" key="2">
    <source>
        <dbReference type="Proteomes" id="UP001314170"/>
    </source>
</evidence>
<protein>
    <submittedName>
        <fullName evidence="1">Uncharacterized protein</fullName>
    </submittedName>
</protein>
<feature type="non-terminal residue" evidence="1">
    <location>
        <position position="1"/>
    </location>
</feature>
<dbReference type="EMBL" id="CAWUPB010001160">
    <property type="protein sequence ID" value="CAK7342860.1"/>
    <property type="molecule type" value="Genomic_DNA"/>
</dbReference>
<name>A0AAV1S209_9ROSI</name>
<accession>A0AAV1S209</accession>